<name>A0A0G1ZAZ0_9BACT</name>
<proteinExistence type="predicted"/>
<feature type="coiled-coil region" evidence="1">
    <location>
        <begin position="43"/>
        <end position="98"/>
    </location>
</feature>
<evidence type="ECO:0000256" key="1">
    <source>
        <dbReference type="SAM" id="Coils"/>
    </source>
</evidence>
<dbReference type="EMBL" id="LCQM01000042">
    <property type="protein sequence ID" value="KKW16294.1"/>
    <property type="molecule type" value="Genomic_DNA"/>
</dbReference>
<protein>
    <submittedName>
        <fullName evidence="3">Uncharacterized protein</fullName>
    </submittedName>
</protein>
<comment type="caution">
    <text evidence="3">The sequence shown here is derived from an EMBL/GenBank/DDBJ whole genome shotgun (WGS) entry which is preliminary data.</text>
</comment>
<dbReference type="Proteomes" id="UP000034120">
    <property type="component" value="Unassembled WGS sequence"/>
</dbReference>
<evidence type="ECO:0000313" key="4">
    <source>
        <dbReference type="Proteomes" id="UP000034120"/>
    </source>
</evidence>
<accession>A0A0G1ZAZ0</accession>
<dbReference type="AlphaFoldDB" id="A0A0G1ZAZ0"/>
<evidence type="ECO:0000313" key="3">
    <source>
        <dbReference type="EMBL" id="KKW16294.1"/>
    </source>
</evidence>
<feature type="compositionally biased region" description="Low complexity" evidence="2">
    <location>
        <begin position="264"/>
        <end position="295"/>
    </location>
</feature>
<feature type="region of interest" description="Disordered" evidence="2">
    <location>
        <begin position="258"/>
        <end position="310"/>
    </location>
</feature>
<gene>
    <name evidence="3" type="ORF">UY57_C0042G0001</name>
</gene>
<sequence length="500" mass="51443">MRILGVPVALSYMRLPLFFVVFVIAVFTLGVPSDVMAISATEAAAIDQQKNEARRRLQSAIDEQTKLVNTTEPGSSGNQGAQDAIKELMKQLDQMNATLLDSNFQCMPVLLQCGCGQVKGSNGCTAGSNKWMCPCVQSIPDTNHTVKGICVAPLKCEGQSFTNLQGQSTGVGDTGNIIGGIFKGLLDSLMQGLSAGGGGGGSGGGTFGQSAGCTQYYTVTTPTSDPCATYVPPVSGDILGSFGSGSSNLLLDALGTRSQSPIGTDSQTGTSSQSSSQVSVTDTVSTVGTQSSQVSPGLDQQTVGLSGTRGDIRITGTGGTIFAGARDEKTGTEIAGFFGGDTLGTAQPQSVVARLCQARPWNNSFISYVIPSTFFDGLCSWRGYQVGVPAPTSGSTVVTQQQSPPAPVATTTPAYVGVEPKADIWAVPMNVPLGARTSIFWNTQGVSSCTVTSPDGNFFENALFGGAATVPLTGATVYTISCLVSDGSHVTDFVTVNLSI</sequence>
<evidence type="ECO:0000256" key="2">
    <source>
        <dbReference type="SAM" id="MobiDB-lite"/>
    </source>
</evidence>
<reference evidence="3 4" key="1">
    <citation type="journal article" date="2015" name="Nature">
        <title>rRNA introns, odd ribosomes, and small enigmatic genomes across a large radiation of phyla.</title>
        <authorList>
            <person name="Brown C.T."/>
            <person name="Hug L.A."/>
            <person name="Thomas B.C."/>
            <person name="Sharon I."/>
            <person name="Castelle C.J."/>
            <person name="Singh A."/>
            <person name="Wilkins M.J."/>
            <person name="Williams K.H."/>
            <person name="Banfield J.F."/>
        </authorList>
    </citation>
    <scope>NUCLEOTIDE SEQUENCE [LARGE SCALE GENOMIC DNA]</scope>
</reference>
<keyword evidence="1" id="KW-0175">Coiled coil</keyword>
<organism evidence="3 4">
    <name type="scientific">Candidatus Kaiserbacteria bacterium GW2011_GWB1_50_17</name>
    <dbReference type="NCBI Taxonomy" id="1618673"/>
    <lineage>
        <taxon>Bacteria</taxon>
        <taxon>Candidatus Kaiseribacteriota</taxon>
    </lineage>
</organism>